<dbReference type="Proteomes" id="UP000030764">
    <property type="component" value="Unassembled WGS sequence"/>
</dbReference>
<accession>A0A085LZS5</accession>
<name>A0A085LZS5_9BILA</name>
<reference evidence="2 4" key="1">
    <citation type="journal article" date="2014" name="Nat. Genet.">
        <title>Genome and transcriptome of the porcine whipworm Trichuris suis.</title>
        <authorList>
            <person name="Jex A.R."/>
            <person name="Nejsum P."/>
            <person name="Schwarz E.M."/>
            <person name="Hu L."/>
            <person name="Young N.D."/>
            <person name="Hall R.S."/>
            <person name="Korhonen P.K."/>
            <person name="Liao S."/>
            <person name="Thamsborg S."/>
            <person name="Xia J."/>
            <person name="Xu P."/>
            <person name="Wang S."/>
            <person name="Scheerlinck J.P."/>
            <person name="Hofmann A."/>
            <person name="Sternberg P.W."/>
            <person name="Wang J."/>
            <person name="Gasser R.B."/>
        </authorList>
    </citation>
    <scope>NUCLEOTIDE SEQUENCE [LARGE SCALE GENOMIC DNA]</scope>
    <source>
        <strain evidence="3">DCEP-RM93F</strain>
        <strain evidence="2">DCEP-RM93M</strain>
    </source>
</reference>
<keyword evidence="4" id="KW-1185">Reference proteome</keyword>
<dbReference type="AlphaFoldDB" id="A0A085LZS5"/>
<dbReference type="EMBL" id="KL363253">
    <property type="protein sequence ID" value="KFD50471.1"/>
    <property type="molecule type" value="Genomic_DNA"/>
</dbReference>
<proteinExistence type="predicted"/>
<evidence type="ECO:0000313" key="2">
    <source>
        <dbReference type="EMBL" id="KFD50471.1"/>
    </source>
</evidence>
<feature type="region of interest" description="Disordered" evidence="1">
    <location>
        <begin position="42"/>
        <end position="61"/>
    </location>
</feature>
<evidence type="ECO:0000313" key="4">
    <source>
        <dbReference type="Proteomes" id="UP000030764"/>
    </source>
</evidence>
<gene>
    <name evidence="2" type="ORF">M513_08698</name>
    <name evidence="3" type="ORF">M514_08698</name>
</gene>
<dbReference type="EMBL" id="KL367597">
    <property type="protein sequence ID" value="KFD62357.1"/>
    <property type="molecule type" value="Genomic_DNA"/>
</dbReference>
<organism evidence="2 4">
    <name type="scientific">Trichuris suis</name>
    <name type="common">pig whipworm</name>
    <dbReference type="NCBI Taxonomy" id="68888"/>
    <lineage>
        <taxon>Eukaryota</taxon>
        <taxon>Metazoa</taxon>
        <taxon>Ecdysozoa</taxon>
        <taxon>Nematoda</taxon>
        <taxon>Enoplea</taxon>
        <taxon>Dorylaimia</taxon>
        <taxon>Trichinellida</taxon>
        <taxon>Trichuridae</taxon>
        <taxon>Trichuris</taxon>
    </lineage>
</organism>
<sequence length="61" mass="6578">MPNAEQCEDVCPSERKGPRLPQPRQWSARLSQDSDLLAFAVSMNQGNEDGDGVSAPTSSCL</sequence>
<protein>
    <submittedName>
        <fullName evidence="2">Uncharacterized protein</fullName>
    </submittedName>
</protein>
<feature type="region of interest" description="Disordered" evidence="1">
    <location>
        <begin position="1"/>
        <end position="28"/>
    </location>
</feature>
<dbReference type="Proteomes" id="UP000030758">
    <property type="component" value="Unassembled WGS sequence"/>
</dbReference>
<evidence type="ECO:0000256" key="1">
    <source>
        <dbReference type="SAM" id="MobiDB-lite"/>
    </source>
</evidence>
<evidence type="ECO:0000313" key="3">
    <source>
        <dbReference type="EMBL" id="KFD62357.1"/>
    </source>
</evidence>